<proteinExistence type="predicted"/>
<accession>A0A315EVP6</accession>
<evidence type="ECO:0000313" key="2">
    <source>
        <dbReference type="EMBL" id="PUE60042.1"/>
    </source>
</evidence>
<dbReference type="AlphaFoldDB" id="A0A315EVP6"/>
<dbReference type="PANTHER" id="PTHR47495:SF2">
    <property type="entry name" value="ALDEHYDE DEHYDROGENASE"/>
    <property type="match status" value="1"/>
</dbReference>
<evidence type="ECO:0000259" key="1">
    <source>
        <dbReference type="SMART" id="SM01008"/>
    </source>
</evidence>
<dbReference type="Pfam" id="PF10518">
    <property type="entry name" value="TAT_signal"/>
    <property type="match status" value="1"/>
</dbReference>
<dbReference type="NCBIfam" id="TIGR01409">
    <property type="entry name" value="TAT_signal_seq"/>
    <property type="match status" value="1"/>
</dbReference>
<dbReference type="InterPro" id="IPR046867">
    <property type="entry name" value="AldOxase/xan_DH_MoCoBD2"/>
</dbReference>
<dbReference type="Pfam" id="PF02738">
    <property type="entry name" value="MoCoBD_1"/>
    <property type="match status" value="1"/>
</dbReference>
<name>A0A315EVP6_9BURK</name>
<dbReference type="PROSITE" id="PS51318">
    <property type="entry name" value="TAT"/>
    <property type="match status" value="1"/>
</dbReference>
<dbReference type="InterPro" id="IPR006311">
    <property type="entry name" value="TAT_signal"/>
</dbReference>
<dbReference type="InterPro" id="IPR000674">
    <property type="entry name" value="Ald_Oxase/Xan_DH_a/b"/>
</dbReference>
<comment type="caution">
    <text evidence="2">The sequence shown here is derived from an EMBL/GenBank/DDBJ whole genome shotgun (WGS) entry which is preliminary data.</text>
</comment>
<evidence type="ECO:0000313" key="3">
    <source>
        <dbReference type="Proteomes" id="UP000251341"/>
    </source>
</evidence>
<gene>
    <name evidence="2" type="ORF">B9Z44_10945</name>
</gene>
<dbReference type="EMBL" id="NESP01000001">
    <property type="protein sequence ID" value="PUE60042.1"/>
    <property type="molecule type" value="Genomic_DNA"/>
</dbReference>
<dbReference type="SUPFAM" id="SSF56003">
    <property type="entry name" value="Molybdenum cofactor-binding domain"/>
    <property type="match status" value="2"/>
</dbReference>
<keyword evidence="3" id="KW-1185">Reference proteome</keyword>
<dbReference type="Gene3D" id="3.90.1170.50">
    <property type="entry name" value="Aldehyde oxidase/xanthine dehydrogenase, a/b hammerhead"/>
    <property type="match status" value="1"/>
</dbReference>
<organism evidence="2 3">
    <name type="scientific">Limnohabitans curvus</name>
    <dbReference type="NCBI Taxonomy" id="323423"/>
    <lineage>
        <taxon>Bacteria</taxon>
        <taxon>Pseudomonadati</taxon>
        <taxon>Pseudomonadota</taxon>
        <taxon>Betaproteobacteria</taxon>
        <taxon>Burkholderiales</taxon>
        <taxon>Comamonadaceae</taxon>
        <taxon>Limnohabitans</taxon>
    </lineage>
</organism>
<dbReference type="InterPro" id="IPR019546">
    <property type="entry name" value="TAT_signal_bac_arc"/>
</dbReference>
<dbReference type="PANTHER" id="PTHR47495">
    <property type="entry name" value="ALDEHYDE DEHYDROGENASE"/>
    <property type="match status" value="1"/>
</dbReference>
<dbReference type="Gene3D" id="3.30.365.10">
    <property type="entry name" value="Aldehyde oxidase/xanthine dehydrogenase, molybdopterin binding domain"/>
    <property type="match status" value="4"/>
</dbReference>
<dbReference type="InterPro" id="IPR008274">
    <property type="entry name" value="AldOxase/xan_DH_MoCoBD1"/>
</dbReference>
<dbReference type="GO" id="GO:0016491">
    <property type="term" value="F:oxidoreductase activity"/>
    <property type="evidence" value="ECO:0007669"/>
    <property type="project" value="InterPro"/>
</dbReference>
<dbReference type="InterPro" id="IPR037165">
    <property type="entry name" value="AldOxase/xan_DH_Mopterin-bd_sf"/>
</dbReference>
<sequence length="716" mass="76118">MTHTPTSRRSFLKTSAAVTGGLMLGFNLPGTLGQAMAAGTVHTPNAWVHIADNNVITLLSARSEMGQGVYTSMPMLIAEELHVDISQIKVAAAPPDAVYVNALLGAQITGGSTSVRDGWLKLRVAGAQVREMLITAAAARWAVDRDLIRADKGMVYGPKGLKSTYGELAEAAARMPVPEKPPMKDPKDFKIVGKRTKRVDTPAKVNGTAEFGIDVKLPGMVYASLAQCPVIGGKVKSFDGAKAKASAGVIDVVQINDGVAVVANSWWQAKKARDLLTIQWDEGAGAALSDASVIDGTRQALKTGKVLEITKPQGDVAAALKGAAKVVEAEYVIPMQAHAPLEPMNFTAHVQGNKALLIGPTQFQQGAQGAVAGALGLKPEDVTLQTTFLGGGFGRRLELDFIVQAAQISKAVNKPVKLLWTREDDMTHDFYRPVGVNQLKAGLDASGKPVALHFKVASQSVTQRAFGLPKDTMDPFMAEAAVAGYNIANTQHDLVIHDTGVRVGYWRAVSHNMNAFANESFMDELAKAAGKDPYEYRMSLLAGKPRFAHVLKLAADKAGWGKPLAKGRALGIALMEGYDTYMAQVAEVSLNDSGEVQVHRVTVAADMGHMVNPDTVEAQLQSSIIFGMGAALKHQITMTAGRVQETNYHNFQPVRMNETPKIDIVLVKSTEKPGGIGEPATAVVAPAIANAVAKLTGKRVRRLPITAEALKQTAVA</sequence>
<feature type="domain" description="Aldehyde oxidase/xanthine dehydrogenase a/b hammerhead" evidence="1">
    <location>
        <begin position="206"/>
        <end position="284"/>
    </location>
</feature>
<dbReference type="SMART" id="SM01008">
    <property type="entry name" value="Ald_Xan_dh_C"/>
    <property type="match status" value="1"/>
</dbReference>
<dbReference type="PIRSF" id="PIRSF036389">
    <property type="entry name" value="IOR_B"/>
    <property type="match status" value="1"/>
</dbReference>
<protein>
    <submittedName>
        <fullName evidence="2">Aldehyde oxidase</fullName>
    </submittedName>
</protein>
<dbReference type="InterPro" id="IPR052516">
    <property type="entry name" value="N-heterocyclic_Hydroxylase"/>
</dbReference>
<dbReference type="Pfam" id="PF20256">
    <property type="entry name" value="MoCoBD_2"/>
    <property type="match status" value="2"/>
</dbReference>
<dbReference type="RefSeq" id="WP_108359164.1">
    <property type="nucleotide sequence ID" value="NZ_NESP01000001.1"/>
</dbReference>
<reference evidence="2 3" key="1">
    <citation type="submission" date="2017-04" db="EMBL/GenBank/DDBJ databases">
        <title>Unexpected and diverse lifestyles within the genus Limnohabitans.</title>
        <authorList>
            <person name="Kasalicky V."/>
            <person name="Mehrshad M."/>
            <person name="Andrei S.-A."/>
            <person name="Salcher M."/>
            <person name="Kratochvilova H."/>
            <person name="Simek K."/>
            <person name="Ghai R."/>
        </authorList>
    </citation>
    <scope>NUCLEOTIDE SEQUENCE [LARGE SCALE GENOMIC DNA]</scope>
    <source>
        <strain evidence="2 3">MWH-C5</strain>
    </source>
</reference>
<dbReference type="InterPro" id="IPR012368">
    <property type="entry name" value="OxRdtase_Mopterin-bd_su_IorB"/>
</dbReference>
<dbReference type="Proteomes" id="UP000251341">
    <property type="component" value="Unassembled WGS sequence"/>
</dbReference>